<dbReference type="InterPro" id="IPR000836">
    <property type="entry name" value="PRTase_dom"/>
</dbReference>
<evidence type="ECO:0000256" key="1">
    <source>
        <dbReference type="ARBA" id="ARBA00004861"/>
    </source>
</evidence>
<accession>A0ABR1AN39</accession>
<evidence type="ECO:0000256" key="5">
    <source>
        <dbReference type="ARBA" id="ARBA00011971"/>
    </source>
</evidence>
<sequence>MEDNLSKLVLKLFEIEVVKFGNFKLKSGVMSPVYFDLRVIISYPKLMDLVANLLTELIQTSIGEKFEHVCGVPYTALPMATLVSSKSGIPMLIRRREAKDHGTKKIIEGSFTNGDSCIIIEDVISSGSSILETVKDLENSGLKVSHAIVVLDREQGGAKNLEAKGLNVHVLLTINKVLKILFDHKKITQDVVQETEQYISRVSLSYRDGVLQPNNGLSSNKRLKMTFLDRAQVTTNKTTRKIFEIIEAKKSLLCVAADVTDAKQLIKLAAQLGPHICIFKTHFDMVEDFNKDFSMELIKLAKNFNFLIMEDRKFSDIGNTISLQYKKIKPWADLVTSHSIAGENTVKGLSSVVEAGEEKGCFLVAEFSCQGNLISKDYTSETLKMAENNTDFVVGLVCQSPEIVKVPHLIQLTPGVKIEEGNDSLGQKYNDPEFAVLEKGADVAVVGRGIIGASNPEKAAIIYKEKLWSAYLKRISKS</sequence>
<dbReference type="Proteomes" id="UP001359485">
    <property type="component" value="Unassembled WGS sequence"/>
</dbReference>
<gene>
    <name evidence="15" type="ORF">RUM44_010762</name>
</gene>
<dbReference type="PROSITE" id="PS00156">
    <property type="entry name" value="OMPDECASE"/>
    <property type="match status" value="1"/>
</dbReference>
<name>A0ABR1AN39_POLSC</name>
<keyword evidence="9" id="KW-0808">Transferase</keyword>
<keyword evidence="13" id="KW-0511">Multifunctional enzyme</keyword>
<dbReference type="InterPro" id="IPR013785">
    <property type="entry name" value="Aldolase_TIM"/>
</dbReference>
<dbReference type="CDD" id="cd06223">
    <property type="entry name" value="PRTases_typeI"/>
    <property type="match status" value="1"/>
</dbReference>
<reference evidence="15 16" key="1">
    <citation type="submission" date="2023-09" db="EMBL/GenBank/DDBJ databases">
        <title>Genomes of two closely related lineages of the louse Polyplax serrata with different host specificities.</title>
        <authorList>
            <person name="Martinu J."/>
            <person name="Tarabai H."/>
            <person name="Stefka J."/>
            <person name="Hypsa V."/>
        </authorList>
    </citation>
    <scope>NUCLEOTIDE SEQUENCE [LARGE SCALE GENOMIC DNA]</scope>
    <source>
        <strain evidence="15">98ZLc_SE</strain>
    </source>
</reference>
<evidence type="ECO:0000256" key="11">
    <source>
        <dbReference type="ARBA" id="ARBA00022975"/>
    </source>
</evidence>
<feature type="domain" description="Orotidine 5'-phosphate decarboxylase" evidence="14">
    <location>
        <begin position="252"/>
        <end position="463"/>
    </location>
</feature>
<dbReference type="Gene3D" id="3.40.50.2020">
    <property type="match status" value="1"/>
</dbReference>
<evidence type="ECO:0000256" key="7">
    <source>
        <dbReference type="ARBA" id="ARBA00015047"/>
    </source>
</evidence>
<dbReference type="HAMAP" id="MF_01208">
    <property type="entry name" value="PyrE"/>
    <property type="match status" value="1"/>
</dbReference>
<evidence type="ECO:0000256" key="12">
    <source>
        <dbReference type="ARBA" id="ARBA00023239"/>
    </source>
</evidence>
<evidence type="ECO:0000256" key="8">
    <source>
        <dbReference type="ARBA" id="ARBA00022676"/>
    </source>
</evidence>
<organism evidence="15 16">
    <name type="scientific">Polyplax serrata</name>
    <name type="common">Common mouse louse</name>
    <dbReference type="NCBI Taxonomy" id="468196"/>
    <lineage>
        <taxon>Eukaryota</taxon>
        <taxon>Metazoa</taxon>
        <taxon>Ecdysozoa</taxon>
        <taxon>Arthropoda</taxon>
        <taxon>Hexapoda</taxon>
        <taxon>Insecta</taxon>
        <taxon>Pterygota</taxon>
        <taxon>Neoptera</taxon>
        <taxon>Paraneoptera</taxon>
        <taxon>Psocodea</taxon>
        <taxon>Troctomorpha</taxon>
        <taxon>Phthiraptera</taxon>
        <taxon>Anoplura</taxon>
        <taxon>Polyplacidae</taxon>
        <taxon>Polyplax</taxon>
    </lineage>
</organism>
<dbReference type="SUPFAM" id="SSF53271">
    <property type="entry name" value="PRTase-like"/>
    <property type="match status" value="1"/>
</dbReference>
<dbReference type="SUPFAM" id="SSF51366">
    <property type="entry name" value="Ribulose-phoshate binding barrel"/>
    <property type="match status" value="1"/>
</dbReference>
<dbReference type="PANTHER" id="PTHR19278:SF9">
    <property type="entry name" value="URIDINE 5'-MONOPHOSPHATE SYNTHASE"/>
    <property type="match status" value="1"/>
</dbReference>
<evidence type="ECO:0000256" key="9">
    <source>
        <dbReference type="ARBA" id="ARBA00022679"/>
    </source>
</evidence>
<evidence type="ECO:0000256" key="3">
    <source>
        <dbReference type="ARBA" id="ARBA00006221"/>
    </source>
</evidence>
<dbReference type="InterPro" id="IPR018089">
    <property type="entry name" value="OMPdecase_AS"/>
</dbReference>
<dbReference type="InterPro" id="IPR004467">
    <property type="entry name" value="Or_phspho_trans_dom"/>
</dbReference>
<evidence type="ECO:0000259" key="14">
    <source>
        <dbReference type="SMART" id="SM00934"/>
    </source>
</evidence>
<evidence type="ECO:0000313" key="15">
    <source>
        <dbReference type="EMBL" id="KAK6623906.1"/>
    </source>
</evidence>
<dbReference type="SMART" id="SM00934">
    <property type="entry name" value="OMPdecase"/>
    <property type="match status" value="1"/>
</dbReference>
<dbReference type="InterPro" id="IPR011060">
    <property type="entry name" value="RibuloseP-bd_barrel"/>
</dbReference>
<dbReference type="PANTHER" id="PTHR19278">
    <property type="entry name" value="OROTATE PHOSPHORIBOSYLTRANSFERASE"/>
    <property type="match status" value="1"/>
</dbReference>
<protein>
    <recommendedName>
        <fullName evidence="7">Uridine 5'-monophosphate synthase</fullName>
        <ecNumber evidence="5">2.4.2.10</ecNumber>
        <ecNumber evidence="6">4.1.1.23</ecNumber>
    </recommendedName>
</protein>
<evidence type="ECO:0000256" key="10">
    <source>
        <dbReference type="ARBA" id="ARBA00022793"/>
    </source>
</evidence>
<proteinExistence type="inferred from homology"/>
<dbReference type="InterPro" id="IPR029057">
    <property type="entry name" value="PRTase-like"/>
</dbReference>
<dbReference type="EC" id="2.4.2.10" evidence="5"/>
<evidence type="ECO:0000313" key="16">
    <source>
        <dbReference type="Proteomes" id="UP001359485"/>
    </source>
</evidence>
<comment type="pathway">
    <text evidence="2">Pyrimidine metabolism; UMP biosynthesis via de novo pathway; UMP from orotate: step 1/2.</text>
</comment>
<evidence type="ECO:0000256" key="13">
    <source>
        <dbReference type="ARBA" id="ARBA00023268"/>
    </source>
</evidence>
<dbReference type="Pfam" id="PF00215">
    <property type="entry name" value="OMPdecase"/>
    <property type="match status" value="1"/>
</dbReference>
<comment type="similarity">
    <text evidence="3">In the N-terminal section; belongs to the purine/pyrimidine phosphoribosyltransferase family.</text>
</comment>
<dbReference type="CDD" id="cd04725">
    <property type="entry name" value="OMP_decarboxylase_like"/>
    <property type="match status" value="1"/>
</dbReference>
<dbReference type="EMBL" id="JAWJWF010000046">
    <property type="protein sequence ID" value="KAK6623906.1"/>
    <property type="molecule type" value="Genomic_DNA"/>
</dbReference>
<dbReference type="Pfam" id="PF00156">
    <property type="entry name" value="Pribosyltran"/>
    <property type="match status" value="1"/>
</dbReference>
<dbReference type="Gene3D" id="3.20.20.70">
    <property type="entry name" value="Aldolase class I"/>
    <property type="match status" value="1"/>
</dbReference>
<comment type="pathway">
    <text evidence="1">Pyrimidine metabolism; UMP biosynthesis via de novo pathway; UMP from orotate: step 2/2.</text>
</comment>
<dbReference type="InterPro" id="IPR014732">
    <property type="entry name" value="OMPdecase"/>
</dbReference>
<keyword evidence="10" id="KW-0210">Decarboxylase</keyword>
<keyword evidence="16" id="KW-1185">Reference proteome</keyword>
<evidence type="ECO:0000256" key="4">
    <source>
        <dbReference type="ARBA" id="ARBA00009769"/>
    </source>
</evidence>
<evidence type="ECO:0000256" key="6">
    <source>
        <dbReference type="ARBA" id="ARBA00012321"/>
    </source>
</evidence>
<dbReference type="EC" id="4.1.1.23" evidence="6"/>
<dbReference type="NCBIfam" id="TIGR01740">
    <property type="entry name" value="pyrF"/>
    <property type="match status" value="1"/>
</dbReference>
<dbReference type="NCBIfam" id="TIGR00336">
    <property type="entry name" value="pyrE"/>
    <property type="match status" value="1"/>
</dbReference>
<keyword evidence="11" id="KW-0665">Pyrimidine biosynthesis</keyword>
<evidence type="ECO:0000256" key="2">
    <source>
        <dbReference type="ARBA" id="ARBA00004889"/>
    </source>
</evidence>
<dbReference type="InterPro" id="IPR023031">
    <property type="entry name" value="OPRT"/>
</dbReference>
<dbReference type="InterPro" id="IPR001754">
    <property type="entry name" value="OMPdeCOase_dom"/>
</dbReference>
<comment type="similarity">
    <text evidence="4">In the C-terminal section; belongs to the OMP decarboxylase family.</text>
</comment>
<keyword evidence="12" id="KW-0456">Lyase</keyword>
<keyword evidence="8" id="KW-0328">Glycosyltransferase</keyword>
<comment type="caution">
    <text evidence="15">The sequence shown here is derived from an EMBL/GenBank/DDBJ whole genome shotgun (WGS) entry which is preliminary data.</text>
</comment>